<dbReference type="Proteomes" id="UP001519309">
    <property type="component" value="Unassembled WGS sequence"/>
</dbReference>
<accession>A0ABS4M9R0</accession>
<name>A0ABS4M9R0_9ACTN</name>
<gene>
    <name evidence="2" type="ORF">J2Z21_009118</name>
</gene>
<organism evidence="2 3">
    <name type="scientific">Streptomyces griseochromogenes</name>
    <dbReference type="NCBI Taxonomy" id="68214"/>
    <lineage>
        <taxon>Bacteria</taxon>
        <taxon>Bacillati</taxon>
        <taxon>Actinomycetota</taxon>
        <taxon>Actinomycetes</taxon>
        <taxon>Kitasatosporales</taxon>
        <taxon>Streptomycetaceae</taxon>
        <taxon>Streptomyces</taxon>
    </lineage>
</organism>
<comment type="caution">
    <text evidence="2">The sequence shown here is derived from an EMBL/GenBank/DDBJ whole genome shotgun (WGS) entry which is preliminary data.</text>
</comment>
<evidence type="ECO:0000259" key="1">
    <source>
        <dbReference type="Pfam" id="PF13592"/>
    </source>
</evidence>
<protein>
    <recommendedName>
        <fullName evidence="1">Winged helix-turn helix domain-containing protein</fullName>
    </recommendedName>
</protein>
<dbReference type="RefSeq" id="WP_162494762.1">
    <property type="nucleotide sequence ID" value="NZ_CP016279.1"/>
</dbReference>
<feature type="domain" description="Winged helix-turn helix" evidence="1">
    <location>
        <begin position="17"/>
        <end position="54"/>
    </location>
</feature>
<keyword evidence="3" id="KW-1185">Reference proteome</keyword>
<evidence type="ECO:0000313" key="2">
    <source>
        <dbReference type="EMBL" id="MBP2056101.1"/>
    </source>
</evidence>
<evidence type="ECO:0000313" key="3">
    <source>
        <dbReference type="Proteomes" id="UP001519309"/>
    </source>
</evidence>
<dbReference type="Pfam" id="PF13592">
    <property type="entry name" value="HTH_33"/>
    <property type="match status" value="1"/>
</dbReference>
<proteinExistence type="predicted"/>
<reference evidence="2 3" key="1">
    <citation type="submission" date="2021-03" db="EMBL/GenBank/DDBJ databases">
        <title>Genomic Encyclopedia of Type Strains, Phase IV (KMG-IV): sequencing the most valuable type-strain genomes for metagenomic binning, comparative biology and taxonomic classification.</title>
        <authorList>
            <person name="Goeker M."/>
        </authorList>
    </citation>
    <scope>NUCLEOTIDE SEQUENCE [LARGE SCALE GENOMIC DNA]</scope>
    <source>
        <strain evidence="2 3">DSM 40499</strain>
    </source>
</reference>
<sequence>MLEVELAKGAVAHSRPDRTWPLARIKTLIGRRFHKSFTLSGISQILRRHGWSHQP</sequence>
<dbReference type="InterPro" id="IPR025959">
    <property type="entry name" value="Winged_HTH_dom"/>
</dbReference>
<dbReference type="EMBL" id="JAGGLP010000040">
    <property type="protein sequence ID" value="MBP2056101.1"/>
    <property type="molecule type" value="Genomic_DNA"/>
</dbReference>